<dbReference type="AlphaFoldDB" id="A6GI37"/>
<feature type="region of interest" description="Disordered" evidence="1">
    <location>
        <begin position="14"/>
        <end position="50"/>
    </location>
</feature>
<gene>
    <name evidence="2" type="ORF">PPSIR1_08426</name>
</gene>
<dbReference type="Proteomes" id="UP000005801">
    <property type="component" value="Unassembled WGS sequence"/>
</dbReference>
<proteinExistence type="predicted"/>
<keyword evidence="3" id="KW-1185">Reference proteome</keyword>
<organism evidence="2 3">
    <name type="scientific">Plesiocystis pacifica SIR-1</name>
    <dbReference type="NCBI Taxonomy" id="391625"/>
    <lineage>
        <taxon>Bacteria</taxon>
        <taxon>Pseudomonadati</taxon>
        <taxon>Myxococcota</taxon>
        <taxon>Polyangia</taxon>
        <taxon>Nannocystales</taxon>
        <taxon>Nannocystaceae</taxon>
        <taxon>Plesiocystis</taxon>
    </lineage>
</organism>
<dbReference type="STRING" id="391625.PPSIR1_08426"/>
<feature type="compositionally biased region" description="Acidic residues" evidence="1">
    <location>
        <begin position="17"/>
        <end position="35"/>
    </location>
</feature>
<evidence type="ECO:0000256" key="1">
    <source>
        <dbReference type="SAM" id="MobiDB-lite"/>
    </source>
</evidence>
<dbReference type="EMBL" id="ABCS01000129">
    <property type="protein sequence ID" value="EDM74465.1"/>
    <property type="molecule type" value="Genomic_DNA"/>
</dbReference>
<comment type="caution">
    <text evidence="2">The sequence shown here is derived from an EMBL/GenBank/DDBJ whole genome shotgun (WGS) entry which is preliminary data.</text>
</comment>
<accession>A6GI37</accession>
<protein>
    <submittedName>
        <fullName evidence="2">Uncharacterized protein</fullName>
    </submittedName>
</protein>
<evidence type="ECO:0000313" key="2">
    <source>
        <dbReference type="EMBL" id="EDM74465.1"/>
    </source>
</evidence>
<name>A6GI37_9BACT</name>
<sequence>MSLLALVLGFALTACPETDDGDGNGDGGTGDDDGADGSCDPVGDNPEMGALLNAPVAGDVEVIVKTPQHPGPAGPENLP</sequence>
<evidence type="ECO:0000313" key="3">
    <source>
        <dbReference type="Proteomes" id="UP000005801"/>
    </source>
</evidence>
<reference evidence="2 3" key="1">
    <citation type="submission" date="2007-06" db="EMBL/GenBank/DDBJ databases">
        <authorList>
            <person name="Shimkets L."/>
            <person name="Ferriera S."/>
            <person name="Johnson J."/>
            <person name="Kravitz S."/>
            <person name="Beeson K."/>
            <person name="Sutton G."/>
            <person name="Rogers Y.-H."/>
            <person name="Friedman R."/>
            <person name="Frazier M."/>
            <person name="Venter J.C."/>
        </authorList>
    </citation>
    <scope>NUCLEOTIDE SEQUENCE [LARGE SCALE GENOMIC DNA]</scope>
    <source>
        <strain evidence="2 3">SIR-1</strain>
    </source>
</reference>